<dbReference type="InterPro" id="IPR057931">
    <property type="entry name" value="RHH_ERCC6L2"/>
</dbReference>
<keyword evidence="10" id="KW-1185">Reference proteome</keyword>
<reference evidence="9 10" key="1">
    <citation type="submission" date="2015-03" db="EMBL/GenBank/DDBJ databases">
        <title>RNA-seq based gene annotation and comparative genomics of four Zymoseptoria species reveal species-specific pathogenicity related genes and transposable element activity.</title>
        <authorList>
            <person name="Grandaubert J."/>
            <person name="Bhattacharyya A."/>
            <person name="Stukenbrock E.H."/>
        </authorList>
    </citation>
    <scope>NUCLEOTIDE SEQUENCE [LARGE SCALE GENOMIC DNA]</scope>
    <source>
        <strain evidence="9 10">Zb18110</strain>
    </source>
</reference>
<feature type="domain" description="Helicase ATP-binding" evidence="7">
    <location>
        <begin position="230"/>
        <end position="409"/>
    </location>
</feature>
<dbReference type="InterPro" id="IPR027417">
    <property type="entry name" value="P-loop_NTPase"/>
</dbReference>
<dbReference type="InterPro" id="IPR014001">
    <property type="entry name" value="Helicase_ATP-bd"/>
</dbReference>
<dbReference type="AlphaFoldDB" id="A0A0F4GGT2"/>
<feature type="compositionally biased region" description="Acidic residues" evidence="6">
    <location>
        <begin position="12"/>
        <end position="22"/>
    </location>
</feature>
<keyword evidence="4" id="KW-0067">ATP-binding</keyword>
<dbReference type="PANTHER" id="PTHR45629">
    <property type="entry name" value="SNF2/RAD54 FAMILY MEMBER"/>
    <property type="match status" value="1"/>
</dbReference>
<dbReference type="PROSITE" id="PS51194">
    <property type="entry name" value="HELICASE_CTER"/>
    <property type="match status" value="1"/>
</dbReference>
<dbReference type="InterPro" id="IPR001650">
    <property type="entry name" value="Helicase_C-like"/>
</dbReference>
<evidence type="ECO:0000256" key="1">
    <source>
        <dbReference type="ARBA" id="ARBA00004123"/>
    </source>
</evidence>
<keyword evidence="5" id="KW-0539">Nucleus</keyword>
<dbReference type="InterPro" id="IPR050496">
    <property type="entry name" value="SNF2_RAD54_helicase_repair"/>
</dbReference>
<dbReference type="Gene3D" id="3.40.50.10810">
    <property type="entry name" value="Tandem AAA-ATPase domain"/>
    <property type="match status" value="1"/>
</dbReference>
<organism evidence="9 10">
    <name type="scientific">Zymoseptoria brevis</name>
    <dbReference type="NCBI Taxonomy" id="1047168"/>
    <lineage>
        <taxon>Eukaryota</taxon>
        <taxon>Fungi</taxon>
        <taxon>Dikarya</taxon>
        <taxon>Ascomycota</taxon>
        <taxon>Pezizomycotina</taxon>
        <taxon>Dothideomycetes</taxon>
        <taxon>Dothideomycetidae</taxon>
        <taxon>Mycosphaerellales</taxon>
        <taxon>Mycosphaerellaceae</taxon>
        <taxon>Zymoseptoria</taxon>
    </lineage>
</organism>
<dbReference type="EMBL" id="LAFY01000615">
    <property type="protein sequence ID" value="KJX96468.1"/>
    <property type="molecule type" value="Genomic_DNA"/>
</dbReference>
<feature type="domain" description="Helicase C-terminal" evidence="8">
    <location>
        <begin position="600"/>
        <end position="754"/>
    </location>
</feature>
<dbReference type="InterPro" id="IPR038718">
    <property type="entry name" value="SNF2-like_sf"/>
</dbReference>
<dbReference type="Pfam" id="PF00271">
    <property type="entry name" value="Helicase_C"/>
    <property type="match status" value="1"/>
</dbReference>
<dbReference type="Gene3D" id="3.40.50.300">
    <property type="entry name" value="P-loop containing nucleotide triphosphate hydrolases"/>
    <property type="match status" value="1"/>
</dbReference>
<dbReference type="Pfam" id="PF25806">
    <property type="entry name" value="RHH_ERCC6L2"/>
    <property type="match status" value="1"/>
</dbReference>
<evidence type="ECO:0000256" key="2">
    <source>
        <dbReference type="ARBA" id="ARBA00022741"/>
    </source>
</evidence>
<feature type="region of interest" description="Disordered" evidence="6">
    <location>
        <begin position="907"/>
        <end position="945"/>
    </location>
</feature>
<dbReference type="Pfam" id="PF00176">
    <property type="entry name" value="SNF2-rel_dom"/>
    <property type="match status" value="1"/>
</dbReference>
<dbReference type="FunFam" id="3.40.50.10810:FF:000019">
    <property type="entry name" value="DNA excision repair protein ERCC-6-like 2 isoform X1"/>
    <property type="match status" value="1"/>
</dbReference>
<dbReference type="GO" id="GO:0005634">
    <property type="term" value="C:nucleus"/>
    <property type="evidence" value="ECO:0007669"/>
    <property type="project" value="UniProtKB-SubCell"/>
</dbReference>
<evidence type="ECO:0000259" key="7">
    <source>
        <dbReference type="PROSITE" id="PS51192"/>
    </source>
</evidence>
<dbReference type="InterPro" id="IPR049730">
    <property type="entry name" value="SNF2/RAD54-like_C"/>
</dbReference>
<comment type="subcellular location">
    <subcellularLocation>
        <location evidence="1">Nucleus</location>
    </subcellularLocation>
</comment>
<proteinExistence type="predicted"/>
<dbReference type="OrthoDB" id="413460at2759"/>
<feature type="region of interest" description="Disordered" evidence="6">
    <location>
        <begin position="1"/>
        <end position="105"/>
    </location>
</feature>
<gene>
    <name evidence="9" type="ORF">TI39_contig623g00002</name>
</gene>
<dbReference type="PROSITE" id="PS51192">
    <property type="entry name" value="HELICASE_ATP_BIND_1"/>
    <property type="match status" value="1"/>
</dbReference>
<comment type="caution">
    <text evidence="9">The sequence shown here is derived from an EMBL/GenBank/DDBJ whole genome shotgun (WGS) entry which is preliminary data.</text>
</comment>
<dbReference type="InterPro" id="IPR029256">
    <property type="entry name" value="Heliccase-ass-bd"/>
</dbReference>
<evidence type="ECO:0000313" key="9">
    <source>
        <dbReference type="EMBL" id="KJX96468.1"/>
    </source>
</evidence>
<evidence type="ECO:0000256" key="5">
    <source>
        <dbReference type="ARBA" id="ARBA00023242"/>
    </source>
</evidence>
<feature type="compositionally biased region" description="Basic residues" evidence="6">
    <location>
        <begin position="80"/>
        <end position="92"/>
    </location>
</feature>
<evidence type="ECO:0000259" key="8">
    <source>
        <dbReference type="PROSITE" id="PS51194"/>
    </source>
</evidence>
<dbReference type="SMART" id="SM00490">
    <property type="entry name" value="HELICc"/>
    <property type="match status" value="1"/>
</dbReference>
<dbReference type="Proteomes" id="UP000033647">
    <property type="component" value="Unassembled WGS sequence"/>
</dbReference>
<evidence type="ECO:0000313" key="10">
    <source>
        <dbReference type="Proteomes" id="UP000033647"/>
    </source>
</evidence>
<name>A0A0F4GGT2_9PEZI</name>
<feature type="compositionally biased region" description="Gly residues" evidence="6">
    <location>
        <begin position="913"/>
        <end position="924"/>
    </location>
</feature>
<sequence length="1008" mass="112793">MLSSTYYRELDPMSETDDDDLDAVPRNRTTKPPTNAPVSHVDSLMENDAQPSAEEEDEAPPVKENQEDPWSSEDSDAIYKKFKNRKKVAAKKSRNETKRLQVNKGAMVGRQPKQLVPVKRQREYGDESDDDNDLMEYTLPEYLKKRRNSWDQRVNLTGLGLRVPPQCEEGFFRGTGLENIRNLNEKPDLPLLAPPAPYEDIVLPASHGVIPAPIAQYLKPYQVEGTAWLHEKFVFQKGCLLGDDMGLGKTIQVISFLTAAFGKTGDERDDRRMRKWRREKGNEWYPRVLIICPGGLMHNWQSELDRWGWWKTYMYHDADKEAALAAAENGRLEIMITTYNTYRLNESAINIIRWDCVIADECHIIKEKKAEITKAMANVNALCRIGLSGTAIQNKYEELWTLLNWANPGCVGPISSWKQSICVPLKTGQSHDATVMQLSKARRIATKLVTNLLPNFFLRRTKALIADQLPKKSDRVVFCPLTKTQADAYNNFCDSEIVHAIRDYAEPCYCGSGKKQGSCCRVEVDGVRWQTFVFSALDTVKKLANHIALLVPTGVIEPEKHAKELHRLQLALPDMWQKLYAARESMLMHSDEEFCGKWKVLKRLLNLWHNSGDKVLIFSHSVRLLKILHLLFQTTGYNFSYLDGSMSYHDRQLTVDNYNSDPSQFVFLISTKAGGVGLNITSANKVVVVDPNWNPSYDLQAQDRAYRIGQVRDVEVFRLISAGTVEEIVYARQIYKQQQANIGYNASVERRYFSGVQDDKLHKGEIFGLTNIFAPQSDNVVLRDIVNKTNIAETRAGVHIAGLDLEAIGEDEDGTGFGPLDAGNEDAAMHHLAAEIIDEAGARRKAAKASAKRKDPVQAILLAAGVAYSHENAEVVGSSRVEMQISSRAQKAGDAAAWMDQAAFGRSSQADADGGGGGGGGGGASSLAAGQGKTGVRGGEGTQDEQIKYKYRPPEDVRRRQFGTMAKGFGYDDVAEFALVVEGWTQAERRDCLEKFYAMRKEMLVGGE</sequence>
<dbReference type="STRING" id="1047168.A0A0F4GGT2"/>
<dbReference type="InterPro" id="IPR000330">
    <property type="entry name" value="SNF2_N"/>
</dbReference>
<evidence type="ECO:0000256" key="6">
    <source>
        <dbReference type="SAM" id="MobiDB-lite"/>
    </source>
</evidence>
<keyword evidence="3" id="KW-0378">Hydrolase</keyword>
<evidence type="ECO:0000256" key="4">
    <source>
        <dbReference type="ARBA" id="ARBA00022840"/>
    </source>
</evidence>
<evidence type="ECO:0000256" key="3">
    <source>
        <dbReference type="ARBA" id="ARBA00022801"/>
    </source>
</evidence>
<accession>A0A0F4GGT2</accession>
<keyword evidence="2" id="KW-0547">Nucleotide-binding</keyword>
<protein>
    <submittedName>
        <fullName evidence="9">DNA excision repair protein</fullName>
    </submittedName>
</protein>
<dbReference type="SUPFAM" id="SSF52540">
    <property type="entry name" value="P-loop containing nucleoside triphosphate hydrolases"/>
    <property type="match status" value="2"/>
</dbReference>
<dbReference type="GO" id="GO:0005524">
    <property type="term" value="F:ATP binding"/>
    <property type="evidence" value="ECO:0007669"/>
    <property type="project" value="InterPro"/>
</dbReference>
<dbReference type="Pfam" id="PF14773">
    <property type="entry name" value="VIGSSK"/>
    <property type="match status" value="1"/>
</dbReference>
<dbReference type="SMART" id="SM00487">
    <property type="entry name" value="DEXDc"/>
    <property type="match status" value="1"/>
</dbReference>
<feature type="compositionally biased region" description="Gly residues" evidence="6">
    <location>
        <begin position="932"/>
        <end position="941"/>
    </location>
</feature>
<dbReference type="CDD" id="cd18793">
    <property type="entry name" value="SF2_C_SNF"/>
    <property type="match status" value="1"/>
</dbReference>
<dbReference type="GO" id="GO:0016787">
    <property type="term" value="F:hydrolase activity"/>
    <property type="evidence" value="ECO:0007669"/>
    <property type="project" value="UniProtKB-KW"/>
</dbReference>
<dbReference type="PANTHER" id="PTHR45629:SF7">
    <property type="entry name" value="DNA EXCISION REPAIR PROTEIN ERCC-6-RELATED"/>
    <property type="match status" value="1"/>
</dbReference>